<evidence type="ECO:0000256" key="10">
    <source>
        <dbReference type="ARBA" id="ARBA00022840"/>
    </source>
</evidence>
<dbReference type="InterPro" id="IPR027256">
    <property type="entry name" value="P-typ_ATPase_IB"/>
</dbReference>
<dbReference type="InterPro" id="IPR008250">
    <property type="entry name" value="ATPase_P-typ_transduc_dom_A_sf"/>
</dbReference>
<keyword evidence="5 17" id="KW-1003">Cell membrane</keyword>
<dbReference type="RefSeq" id="WP_151727999.1">
    <property type="nucleotide sequence ID" value="NZ_BKZV01000002.1"/>
</dbReference>
<dbReference type="SFLD" id="SFLDF00027">
    <property type="entry name" value="p-type_atpase"/>
    <property type="match status" value="1"/>
</dbReference>
<comment type="similarity">
    <text evidence="2 17">Belongs to the cation transport ATPase (P-type) (TC 3.A.3) family. Type IB subfamily.</text>
</comment>
<dbReference type="SFLD" id="SFLDS00003">
    <property type="entry name" value="Haloacid_Dehalogenase"/>
    <property type="match status" value="1"/>
</dbReference>
<dbReference type="Pfam" id="PF00702">
    <property type="entry name" value="Hydrolase"/>
    <property type="match status" value="1"/>
</dbReference>
<dbReference type="Proteomes" id="UP000334820">
    <property type="component" value="Unassembled WGS sequence"/>
</dbReference>
<evidence type="ECO:0000256" key="4">
    <source>
        <dbReference type="ARBA" id="ARBA00022448"/>
    </source>
</evidence>
<dbReference type="NCBIfam" id="TIGR01525">
    <property type="entry name" value="ATPase-IB_hvy"/>
    <property type="match status" value="1"/>
</dbReference>
<evidence type="ECO:0000256" key="8">
    <source>
        <dbReference type="ARBA" id="ARBA00022741"/>
    </source>
</evidence>
<feature type="transmembrane region" description="Helical" evidence="17">
    <location>
        <begin position="418"/>
        <end position="441"/>
    </location>
</feature>
<dbReference type="InterPro" id="IPR023298">
    <property type="entry name" value="ATPase_P-typ_TM_dom_sf"/>
</dbReference>
<dbReference type="CDD" id="cd00371">
    <property type="entry name" value="HMA"/>
    <property type="match status" value="1"/>
</dbReference>
<dbReference type="SFLD" id="SFLDG00002">
    <property type="entry name" value="C1.7:_P-type_atpase_like"/>
    <property type="match status" value="1"/>
</dbReference>
<dbReference type="NCBIfam" id="TIGR01511">
    <property type="entry name" value="ATPase-IB1_Cu"/>
    <property type="match status" value="1"/>
</dbReference>
<dbReference type="GO" id="GO:0043682">
    <property type="term" value="F:P-type divalent copper transporter activity"/>
    <property type="evidence" value="ECO:0007669"/>
    <property type="project" value="TreeGrafter"/>
</dbReference>
<keyword evidence="20" id="KW-1185">Reference proteome</keyword>
<dbReference type="FunFam" id="2.70.150.10:FF:000020">
    <property type="entry name" value="Copper-exporting P-type ATPase A"/>
    <property type="match status" value="1"/>
</dbReference>
<dbReference type="PRINTS" id="PR00119">
    <property type="entry name" value="CATATPASE"/>
</dbReference>
<dbReference type="Pfam" id="PF00122">
    <property type="entry name" value="E1-E2_ATPase"/>
    <property type="match status" value="1"/>
</dbReference>
<gene>
    <name evidence="19" type="ORF">KTAU_18350</name>
</gene>
<reference evidence="19 20" key="1">
    <citation type="journal article" date="2019" name="Int. J. Syst. Evol. Microbiol.">
        <title>Thermogemmatispora aurantia sp. nov. and Thermogemmatispora argillosa sp. nov., within the class Ktedonobacteria, and emended description of the genus Thermogemmatispora.</title>
        <authorList>
            <person name="Zheng Y."/>
            <person name="Wang C.M."/>
            <person name="Sakai Y."/>
            <person name="Abe K."/>
            <person name="Yokota A."/>
            <person name="Yabe S."/>
        </authorList>
    </citation>
    <scope>NUCLEOTIDE SEQUENCE [LARGE SCALE GENOMIC DNA]</scope>
    <source>
        <strain evidence="19 20">A1-2</strain>
    </source>
</reference>
<dbReference type="EMBL" id="BKZV01000002">
    <property type="protein sequence ID" value="GER83198.1"/>
    <property type="molecule type" value="Genomic_DNA"/>
</dbReference>
<dbReference type="GO" id="GO:0140581">
    <property type="term" value="F:P-type monovalent copper transporter activity"/>
    <property type="evidence" value="ECO:0007669"/>
    <property type="project" value="UniProtKB-EC"/>
</dbReference>
<keyword evidence="9" id="KW-0187">Copper transport</keyword>
<dbReference type="Gene3D" id="3.40.1110.10">
    <property type="entry name" value="Calcium-transporting ATPase, cytoplasmic domain N"/>
    <property type="match status" value="1"/>
</dbReference>
<evidence type="ECO:0000256" key="17">
    <source>
        <dbReference type="RuleBase" id="RU362081"/>
    </source>
</evidence>
<dbReference type="GO" id="GO:0005886">
    <property type="term" value="C:plasma membrane"/>
    <property type="evidence" value="ECO:0007669"/>
    <property type="project" value="UniProtKB-SubCell"/>
</dbReference>
<feature type="transmembrane region" description="Helical" evidence="17">
    <location>
        <begin position="766"/>
        <end position="786"/>
    </location>
</feature>
<dbReference type="GO" id="GO:0005524">
    <property type="term" value="F:ATP binding"/>
    <property type="evidence" value="ECO:0007669"/>
    <property type="project" value="UniProtKB-UniRule"/>
</dbReference>
<sequence length="795" mass="84312">MTTHLSGPDGQQRTIDRPEPEALTSITLALEGMSCASCARRIERGLQRLPGIKEANVNFATEQATVVYDPALVNPTLMVEKVEQLGYEALPLLTQAAGGAEAAEWLDARPGTASSLVQGEGDQELPAVSGLAEAQRRAARRRLWLLLMAIALSLPVVVLSMFFMDRFPGENYLLLLLTTPIWAVVGWEFHRNALKNLRHGVATMDTLISAGSTAAYLLSLLATILPQLADEPTFYDTAALIITLIYLGRYLEARAKGEAGQAIRRLVGLQPRSAHVLREGQERELPIAEVKPGDLLIVRPGEQIPVDGLVVAGHSTVDESMVTGESLPVEKGEGEPLIGATMNQDGLLTMRATRVGADTLLANIIRLVEQAQGSKAPVQRLADQVAGVFVPAVLVMALLTFLGWGLVGAMSGMGAAGWIRALIAAVAVLVVACPCALGLATPTAIIVGTGMGAEQGILIKGGESLERIQAVQAVLFDKTGTLTRGRPQLTGLMALAPWDETGLLRLAAEVEQGSEHPLARAVVEAARQRGLSLERRPERLTALPGRGLEAVLAGQEILIGGPRLLEERGLGLEEVHVELERLEQQGNTVMLVAVAGRLAGLLALADTLKPGSAEAVRQLQAQGLQLWLVSGDHPRTAQAIAAQVGIPSEHVLAGLLPAEKAEQVRRLQQQGLTVAFAGDGINDAPALAQADVGIAMGNGSDIALETADIVLVKGNLRSLATALALSRATLRTIKQNLFWAFAYNVVLIPTAILSPMIPFLKEQAPIFAAAAMALSSVSVVGNALRLRRFGQRVLR</sequence>
<dbReference type="Gene3D" id="3.30.70.100">
    <property type="match status" value="1"/>
</dbReference>
<evidence type="ECO:0000256" key="7">
    <source>
        <dbReference type="ARBA" id="ARBA00022723"/>
    </source>
</evidence>
<evidence type="ECO:0000256" key="15">
    <source>
        <dbReference type="ARBA" id="ARBA00023136"/>
    </source>
</evidence>
<proteinExistence type="inferred from homology"/>
<keyword evidence="6 17" id="KW-0812">Transmembrane</keyword>
<dbReference type="NCBIfam" id="TIGR01494">
    <property type="entry name" value="ATPase_P-type"/>
    <property type="match status" value="1"/>
</dbReference>
<keyword evidence="15 17" id="KW-0472">Membrane</keyword>
<keyword evidence="7 17" id="KW-0479">Metal-binding</keyword>
<dbReference type="PRINTS" id="PR00943">
    <property type="entry name" value="CUATPASE"/>
</dbReference>
<evidence type="ECO:0000256" key="12">
    <source>
        <dbReference type="ARBA" id="ARBA00022989"/>
    </source>
</evidence>
<dbReference type="InterPro" id="IPR036412">
    <property type="entry name" value="HAD-like_sf"/>
</dbReference>
<dbReference type="InterPro" id="IPR036163">
    <property type="entry name" value="HMA_dom_sf"/>
</dbReference>
<keyword evidence="12 17" id="KW-1133">Transmembrane helix</keyword>
<comment type="catalytic activity">
    <reaction evidence="16">
        <text>Cu(+)(in) + ATP + H2O = Cu(+)(out) + ADP + phosphate + H(+)</text>
        <dbReference type="Rhea" id="RHEA:25792"/>
        <dbReference type="ChEBI" id="CHEBI:15377"/>
        <dbReference type="ChEBI" id="CHEBI:15378"/>
        <dbReference type="ChEBI" id="CHEBI:30616"/>
        <dbReference type="ChEBI" id="CHEBI:43474"/>
        <dbReference type="ChEBI" id="CHEBI:49552"/>
        <dbReference type="ChEBI" id="CHEBI:456216"/>
        <dbReference type="EC" id="7.2.2.8"/>
    </reaction>
</comment>
<comment type="subcellular location">
    <subcellularLocation>
        <location evidence="1">Cell membrane</location>
        <topology evidence="1">Multi-pass membrane protein</topology>
    </subcellularLocation>
</comment>
<feature type="transmembrane region" description="Helical" evidence="17">
    <location>
        <begin position="234"/>
        <end position="251"/>
    </location>
</feature>
<name>A0A5J4K2Z1_9CHLR</name>
<dbReference type="InterPro" id="IPR023299">
    <property type="entry name" value="ATPase_P-typ_cyto_dom_N"/>
</dbReference>
<dbReference type="PANTHER" id="PTHR43520">
    <property type="entry name" value="ATP7, ISOFORM B"/>
    <property type="match status" value="1"/>
</dbReference>
<feature type="transmembrane region" description="Helical" evidence="17">
    <location>
        <begin position="143"/>
        <end position="163"/>
    </location>
</feature>
<dbReference type="SUPFAM" id="SSF81665">
    <property type="entry name" value="Calcium ATPase, transmembrane domain M"/>
    <property type="match status" value="1"/>
</dbReference>
<dbReference type="InterPro" id="IPR044492">
    <property type="entry name" value="P_typ_ATPase_HD_dom"/>
</dbReference>
<dbReference type="InterPro" id="IPR018303">
    <property type="entry name" value="ATPase_P-typ_P_site"/>
</dbReference>
<dbReference type="GO" id="GO:0005507">
    <property type="term" value="F:copper ion binding"/>
    <property type="evidence" value="ECO:0007669"/>
    <property type="project" value="TreeGrafter"/>
</dbReference>
<protein>
    <recommendedName>
        <fullName evidence="3">P-type Cu(+) transporter</fullName>
        <ecNumber evidence="3">7.2.2.8</ecNumber>
    </recommendedName>
</protein>
<feature type="transmembrane region" description="Helical" evidence="17">
    <location>
        <begin position="169"/>
        <end position="187"/>
    </location>
</feature>
<dbReference type="PROSITE" id="PS01047">
    <property type="entry name" value="HMA_1"/>
    <property type="match status" value="1"/>
</dbReference>
<dbReference type="InterPro" id="IPR023214">
    <property type="entry name" value="HAD_sf"/>
</dbReference>
<evidence type="ECO:0000256" key="3">
    <source>
        <dbReference type="ARBA" id="ARBA00012517"/>
    </source>
</evidence>
<keyword evidence="14" id="KW-0406">Ion transport</keyword>
<dbReference type="InterPro" id="IPR017969">
    <property type="entry name" value="Heavy-metal-associated_CS"/>
</dbReference>
<evidence type="ECO:0000256" key="16">
    <source>
        <dbReference type="ARBA" id="ARBA00049289"/>
    </source>
</evidence>
<evidence type="ECO:0000259" key="18">
    <source>
        <dbReference type="PROSITE" id="PS50846"/>
    </source>
</evidence>
<keyword evidence="11" id="KW-1278">Translocase</keyword>
<dbReference type="AlphaFoldDB" id="A0A5J4K2Z1"/>
<feature type="transmembrane region" description="Helical" evidence="17">
    <location>
        <begin position="207"/>
        <end position="228"/>
    </location>
</feature>
<accession>A0A5J4K2Z1</accession>
<keyword evidence="4" id="KW-0813">Transport</keyword>
<comment type="caution">
    <text evidence="19">The sequence shown here is derived from an EMBL/GenBank/DDBJ whole genome shotgun (WGS) entry which is preliminary data.</text>
</comment>
<dbReference type="Gene3D" id="2.70.150.10">
    <property type="entry name" value="Calcium-transporting ATPase, cytoplasmic transduction domain A"/>
    <property type="match status" value="1"/>
</dbReference>
<dbReference type="InterPro" id="IPR001757">
    <property type="entry name" value="P_typ_ATPase"/>
</dbReference>
<evidence type="ECO:0000313" key="20">
    <source>
        <dbReference type="Proteomes" id="UP000334820"/>
    </source>
</evidence>
<keyword evidence="8 17" id="KW-0547">Nucleotide-binding</keyword>
<dbReference type="SUPFAM" id="SSF56784">
    <property type="entry name" value="HAD-like"/>
    <property type="match status" value="1"/>
</dbReference>
<dbReference type="CDD" id="cd02094">
    <property type="entry name" value="P-type_ATPase_Cu-like"/>
    <property type="match status" value="1"/>
</dbReference>
<dbReference type="Pfam" id="PF00403">
    <property type="entry name" value="HMA"/>
    <property type="match status" value="1"/>
</dbReference>
<feature type="domain" description="HMA" evidence="18">
    <location>
        <begin position="24"/>
        <end position="90"/>
    </location>
</feature>
<dbReference type="SUPFAM" id="SSF81653">
    <property type="entry name" value="Calcium ATPase, transduction domain A"/>
    <property type="match status" value="1"/>
</dbReference>
<evidence type="ECO:0000256" key="2">
    <source>
        <dbReference type="ARBA" id="ARBA00006024"/>
    </source>
</evidence>
<evidence type="ECO:0000256" key="1">
    <source>
        <dbReference type="ARBA" id="ARBA00004651"/>
    </source>
</evidence>
<evidence type="ECO:0000313" key="19">
    <source>
        <dbReference type="EMBL" id="GER83198.1"/>
    </source>
</evidence>
<dbReference type="SUPFAM" id="SSF55008">
    <property type="entry name" value="HMA, heavy metal-associated domain"/>
    <property type="match status" value="1"/>
</dbReference>
<evidence type="ECO:0000256" key="14">
    <source>
        <dbReference type="ARBA" id="ARBA00023065"/>
    </source>
</evidence>
<dbReference type="PANTHER" id="PTHR43520:SF8">
    <property type="entry name" value="P-TYPE CU(+) TRANSPORTER"/>
    <property type="match status" value="1"/>
</dbReference>
<dbReference type="Gene3D" id="3.40.50.1000">
    <property type="entry name" value="HAD superfamily/HAD-like"/>
    <property type="match status" value="1"/>
</dbReference>
<dbReference type="PROSITE" id="PS50846">
    <property type="entry name" value="HMA_2"/>
    <property type="match status" value="1"/>
</dbReference>
<keyword evidence="13" id="KW-0186">Copper</keyword>
<dbReference type="FunFam" id="3.30.70.100:FF:000005">
    <property type="entry name" value="Copper-exporting P-type ATPase A"/>
    <property type="match status" value="1"/>
</dbReference>
<feature type="transmembrane region" description="Helical" evidence="17">
    <location>
        <begin position="737"/>
        <end position="760"/>
    </location>
</feature>
<evidence type="ECO:0000256" key="11">
    <source>
        <dbReference type="ARBA" id="ARBA00022967"/>
    </source>
</evidence>
<evidence type="ECO:0000256" key="13">
    <source>
        <dbReference type="ARBA" id="ARBA00023008"/>
    </source>
</evidence>
<dbReference type="PROSITE" id="PS00154">
    <property type="entry name" value="ATPASE_E1_E2"/>
    <property type="match status" value="1"/>
</dbReference>
<dbReference type="InterPro" id="IPR006121">
    <property type="entry name" value="HMA_dom"/>
</dbReference>
<dbReference type="EC" id="7.2.2.8" evidence="3"/>
<evidence type="ECO:0000256" key="9">
    <source>
        <dbReference type="ARBA" id="ARBA00022796"/>
    </source>
</evidence>
<organism evidence="19 20">
    <name type="scientific">Thermogemmatispora aurantia</name>
    <dbReference type="NCBI Taxonomy" id="2045279"/>
    <lineage>
        <taxon>Bacteria</taxon>
        <taxon>Bacillati</taxon>
        <taxon>Chloroflexota</taxon>
        <taxon>Ktedonobacteria</taxon>
        <taxon>Thermogemmatisporales</taxon>
        <taxon>Thermogemmatisporaceae</taxon>
        <taxon>Thermogemmatispora</taxon>
    </lineage>
</organism>
<dbReference type="InterPro" id="IPR059000">
    <property type="entry name" value="ATPase_P-type_domA"/>
</dbReference>
<feature type="transmembrane region" description="Helical" evidence="17">
    <location>
        <begin position="385"/>
        <end position="406"/>
    </location>
</feature>
<evidence type="ECO:0000256" key="6">
    <source>
        <dbReference type="ARBA" id="ARBA00022692"/>
    </source>
</evidence>
<dbReference type="GO" id="GO:0055070">
    <property type="term" value="P:copper ion homeostasis"/>
    <property type="evidence" value="ECO:0007669"/>
    <property type="project" value="TreeGrafter"/>
</dbReference>
<keyword evidence="10 17" id="KW-0067">ATP-binding</keyword>
<dbReference type="GO" id="GO:0016887">
    <property type="term" value="F:ATP hydrolysis activity"/>
    <property type="evidence" value="ECO:0007669"/>
    <property type="project" value="InterPro"/>
</dbReference>
<evidence type="ECO:0000256" key="5">
    <source>
        <dbReference type="ARBA" id="ARBA00022475"/>
    </source>
</evidence>